<dbReference type="CDD" id="cd21600">
    <property type="entry name" value="RRM2_GNPTAB"/>
    <property type="match status" value="1"/>
</dbReference>
<keyword evidence="2" id="KW-0808">Transferase</keyword>
<keyword evidence="4" id="KW-0677">Repeat</keyword>
<sequence length="1254" mass="141983">MEPQVWKIVQKRAYDLLSHRYGLLLVFLGAIAVTVSAFHFGEALLEWSHEKYAVVFNSYSDNIAGRSFRNRLCLPVPIDVVYTWVNGSDPRLLVQLRQIKLSMEEELNVTRPGKCTFSNCVPAPIAVATPALPEDVSLTELKMRNGFLSNVSSMFNISIDLPGVANVTAFVLPSWQQAEQLAHHVLATELQNYTLKLAHYTSDSTLLHTVAMTESVLMTGFPHDFTSDRILTVLPDDHRRNVEQVELHAEKGVAVLHLTGRKEGEAILQIKNFTIEGKTPAFTVGRLVWDLTDFSRDEDVSNSRFEDNEELRYSLRSLEKFAPWVRHIYIVTNGQIPYWLNLDNPRITLVTHEEIFPNKSHLPTFSSPAIESHLHRIPGLSDKFLYFNDDVMFGSEVWPDDFFSHATGQKLYLTWPVPSCNEACPSNWIRDGYCDKACNSSECEWDGGDCSGVHGQVQLGAGFQAVFGQQSQNTDDYCHSGCANNWIADKYCDQACNHLPCGFDAGDCGTDNFHHMHGIVLRTDSTVLQHYHIPDGESLAFFNLTDLLEPGGRITSAKHDPSSAVRAAAVSNKFKVLTLLLYPNRNATMLKFYLQGRRDGEQDSFQMNFTVSVNTTAKIVPKDDKAMNKTTVDEDATFIFEDYPKKVLYPHVPVVSSHAERAVSFPFNISSDFTEEGFQIALARLHKTFHSEIIAWSPRAVRSAAEGKKESAHQPLDPMERAQDRHHRDTVAGSEHGKQPVDGALVDMNAEERKKSEGEQVGDSNDVVHGQAVRDVVADSHKKDNAPHSGPDNRADSQGKRKLLADMEGEDVVSKQEDGGNIVEMVILDTETTGKPRNSSPDPAKHDGNSDMTDDEFLKFVKSRGDQFGQEKDGLPWEAKGLFSELEKRQKELAKAEVYETDNRKGRRLMDTFGDSLRHVNRLFNKEFGYAARKVPGHMPHMIDKNIMAELQDIFPNEWAVTSSHRVRSRDDMQFAFSYYYFLLGAVVPVDPARIFDEMDTDFSGVLSDREIRTLATRLYDLPLYLETLTGLETMFINCSEHLHEDLKHLQQQQTLALTNEQYYDTRMPQVTKLLFTNCPPVADLVKEKIKAKHKYKTTIMDESDIAFKMIHGNVSKVVGQLDDVRKHPKKFICLNDNIDHGSEEAKTVKAVVQDFYEALLPVPSQFELPREYRNRFLHVQDLEEWKSYRDWLRFWAHLALVILVLFTIASYFGDKIEALQRKLSRRQRATDSSSSSEVDESPQPAKSPPLVNV</sequence>
<dbReference type="GO" id="GO:0016740">
    <property type="term" value="F:transferase activity"/>
    <property type="evidence" value="ECO:0007669"/>
    <property type="project" value="UniProtKB-KW"/>
</dbReference>
<dbReference type="GO" id="GO:0012505">
    <property type="term" value="C:endomembrane system"/>
    <property type="evidence" value="ECO:0007669"/>
    <property type="project" value="UniProtKB-SubCell"/>
</dbReference>
<name>A0ABD0K009_9CAEN</name>
<evidence type="ECO:0000256" key="7">
    <source>
        <dbReference type="ARBA" id="ARBA00023157"/>
    </source>
</evidence>
<feature type="region of interest" description="Disordered" evidence="10">
    <location>
        <begin position="778"/>
        <end position="799"/>
    </location>
</feature>
<evidence type="ECO:0000256" key="11">
    <source>
        <dbReference type="SAM" id="Phobius"/>
    </source>
</evidence>
<dbReference type="AlphaFoldDB" id="A0ABD0K009"/>
<evidence type="ECO:0000256" key="10">
    <source>
        <dbReference type="SAM" id="MobiDB-lite"/>
    </source>
</evidence>
<feature type="compositionally biased region" description="Basic and acidic residues" evidence="10">
    <location>
        <begin position="705"/>
        <end position="739"/>
    </location>
</feature>
<dbReference type="SMART" id="SM00004">
    <property type="entry name" value="NL"/>
    <property type="match status" value="2"/>
</dbReference>
<dbReference type="Pfam" id="PF00066">
    <property type="entry name" value="Notch"/>
    <property type="match status" value="1"/>
</dbReference>
<evidence type="ECO:0000256" key="8">
    <source>
        <dbReference type="ARBA" id="ARBA00023180"/>
    </source>
</evidence>
<keyword evidence="8" id="KW-0325">Glycoprotein</keyword>
<comment type="caution">
    <text evidence="13">The sequence shown here is derived from an EMBL/GenBank/DDBJ whole genome shotgun (WGS) entry which is preliminary data.</text>
</comment>
<dbReference type="PROSITE" id="PS50258">
    <property type="entry name" value="LNR"/>
    <property type="match status" value="1"/>
</dbReference>
<gene>
    <name evidence="13" type="ORF">BaRGS_00028317</name>
</gene>
<dbReference type="Pfam" id="PF18440">
    <property type="entry name" value="GlcNAc-1_reg"/>
    <property type="match status" value="1"/>
</dbReference>
<accession>A0ABD0K009</accession>
<dbReference type="InterPro" id="IPR031356">
    <property type="entry name" value="Stealth_CR4"/>
</dbReference>
<organism evidence="13 14">
    <name type="scientific">Batillaria attramentaria</name>
    <dbReference type="NCBI Taxonomy" id="370345"/>
    <lineage>
        <taxon>Eukaryota</taxon>
        <taxon>Metazoa</taxon>
        <taxon>Spiralia</taxon>
        <taxon>Lophotrochozoa</taxon>
        <taxon>Mollusca</taxon>
        <taxon>Gastropoda</taxon>
        <taxon>Caenogastropoda</taxon>
        <taxon>Sorbeoconcha</taxon>
        <taxon>Cerithioidea</taxon>
        <taxon>Batillariidae</taxon>
        <taxon>Batillaria</taxon>
    </lineage>
</organism>
<evidence type="ECO:0000313" key="13">
    <source>
        <dbReference type="EMBL" id="KAK7480398.1"/>
    </source>
</evidence>
<comment type="similarity">
    <text evidence="1">Belongs to the stealth family.</text>
</comment>
<evidence type="ECO:0000256" key="6">
    <source>
        <dbReference type="ARBA" id="ARBA00023136"/>
    </source>
</evidence>
<feature type="domain" description="LNR" evidence="12">
    <location>
        <begin position="420"/>
        <end position="456"/>
    </location>
</feature>
<dbReference type="SUPFAM" id="SSF90193">
    <property type="entry name" value="Notch domain"/>
    <property type="match status" value="1"/>
</dbReference>
<dbReference type="Pfam" id="PF17102">
    <property type="entry name" value="Stealth_CR3"/>
    <property type="match status" value="1"/>
</dbReference>
<evidence type="ECO:0000256" key="3">
    <source>
        <dbReference type="ARBA" id="ARBA00022692"/>
    </source>
</evidence>
<comment type="subcellular location">
    <subcellularLocation>
        <location evidence="9">Endomembrane system</location>
        <topology evidence="9">Single-pass type I membrane protein</topology>
    </subcellularLocation>
</comment>
<keyword evidence="6 11" id="KW-0472">Membrane</keyword>
<dbReference type="InterPro" id="IPR047141">
    <property type="entry name" value="Stealth"/>
</dbReference>
<evidence type="ECO:0000259" key="12">
    <source>
        <dbReference type="PROSITE" id="PS50258"/>
    </source>
</evidence>
<feature type="region of interest" description="Disordered" evidence="10">
    <location>
        <begin position="704"/>
        <end position="745"/>
    </location>
</feature>
<dbReference type="PANTHER" id="PTHR24045:SF0">
    <property type="entry name" value="N-ACETYLGLUCOSAMINE-1-PHOSPHOTRANSFERASE SUBUNITS ALPHA_BETA"/>
    <property type="match status" value="1"/>
</dbReference>
<reference evidence="13 14" key="1">
    <citation type="journal article" date="2023" name="Sci. Data">
        <title>Genome assembly of the Korean intertidal mud-creeper Batillaria attramentaria.</title>
        <authorList>
            <person name="Patra A.K."/>
            <person name="Ho P.T."/>
            <person name="Jun S."/>
            <person name="Lee S.J."/>
            <person name="Kim Y."/>
            <person name="Won Y.J."/>
        </authorList>
    </citation>
    <scope>NUCLEOTIDE SEQUENCE [LARGE SCALE GENOMIC DNA]</scope>
    <source>
        <strain evidence="13">Wonlab-2016</strain>
    </source>
</reference>
<keyword evidence="3 11" id="KW-0812">Transmembrane</keyword>
<evidence type="ECO:0000256" key="9">
    <source>
        <dbReference type="ARBA" id="ARBA00046288"/>
    </source>
</evidence>
<evidence type="ECO:0000256" key="2">
    <source>
        <dbReference type="ARBA" id="ARBA00022679"/>
    </source>
</evidence>
<keyword evidence="14" id="KW-1185">Reference proteome</keyword>
<evidence type="ECO:0000313" key="14">
    <source>
        <dbReference type="Proteomes" id="UP001519460"/>
    </source>
</evidence>
<dbReference type="EMBL" id="JACVVK020000282">
    <property type="protein sequence ID" value="KAK7480398.1"/>
    <property type="molecule type" value="Genomic_DNA"/>
</dbReference>
<dbReference type="Proteomes" id="UP001519460">
    <property type="component" value="Unassembled WGS sequence"/>
</dbReference>
<dbReference type="InterPro" id="IPR031357">
    <property type="entry name" value="Stealth_CR3"/>
</dbReference>
<evidence type="ECO:0000256" key="1">
    <source>
        <dbReference type="ARBA" id="ARBA00007583"/>
    </source>
</evidence>
<dbReference type="PANTHER" id="PTHR24045">
    <property type="match status" value="1"/>
</dbReference>
<dbReference type="Pfam" id="PF11380">
    <property type="entry name" value="Stealth_CR2"/>
    <property type="match status" value="1"/>
</dbReference>
<evidence type="ECO:0000256" key="5">
    <source>
        <dbReference type="ARBA" id="ARBA00022989"/>
    </source>
</evidence>
<keyword evidence="5 11" id="KW-1133">Transmembrane helix</keyword>
<dbReference type="Gene3D" id="3.30.300.320">
    <property type="match status" value="1"/>
</dbReference>
<dbReference type="InterPro" id="IPR031358">
    <property type="entry name" value="Stealth_CR1"/>
</dbReference>
<dbReference type="InterPro" id="IPR021520">
    <property type="entry name" value="Stealth_CR2"/>
</dbReference>
<protein>
    <recommendedName>
        <fullName evidence="12">LNR domain-containing protein</fullName>
    </recommendedName>
</protein>
<dbReference type="InterPro" id="IPR041536">
    <property type="entry name" value="GNPTAB_reg"/>
</dbReference>
<evidence type="ECO:0000256" key="4">
    <source>
        <dbReference type="ARBA" id="ARBA00022737"/>
    </source>
</evidence>
<dbReference type="InterPro" id="IPR000800">
    <property type="entry name" value="Notch_dom"/>
</dbReference>
<feature type="region of interest" description="Disordered" evidence="10">
    <location>
        <begin position="1228"/>
        <end position="1254"/>
    </location>
</feature>
<proteinExistence type="inferred from homology"/>
<dbReference type="InterPro" id="IPR035993">
    <property type="entry name" value="Notch-like_dom_sf"/>
</dbReference>
<feature type="region of interest" description="Disordered" evidence="10">
    <location>
        <begin position="829"/>
        <end position="853"/>
    </location>
</feature>
<dbReference type="Pfam" id="PF17103">
    <property type="entry name" value="Stealth_CR4"/>
    <property type="match status" value="1"/>
</dbReference>
<feature type="compositionally biased region" description="Polar residues" evidence="10">
    <location>
        <begin position="830"/>
        <end position="841"/>
    </location>
</feature>
<dbReference type="Pfam" id="PF17101">
    <property type="entry name" value="Stealth_CR1"/>
    <property type="match status" value="1"/>
</dbReference>
<feature type="transmembrane region" description="Helical" evidence="11">
    <location>
        <begin position="21"/>
        <end position="41"/>
    </location>
</feature>
<keyword evidence="7" id="KW-1015">Disulfide bond</keyword>
<feature type="transmembrane region" description="Helical" evidence="11">
    <location>
        <begin position="1195"/>
        <end position="1214"/>
    </location>
</feature>